<dbReference type="GO" id="GO:0006325">
    <property type="term" value="P:chromatin organization"/>
    <property type="evidence" value="ECO:0007669"/>
    <property type="project" value="UniProtKB-KW"/>
</dbReference>
<evidence type="ECO:0000256" key="7">
    <source>
        <dbReference type="SAM" id="Coils"/>
    </source>
</evidence>
<dbReference type="PROSITE" id="PS50090">
    <property type="entry name" value="MYB_LIKE"/>
    <property type="match status" value="1"/>
</dbReference>
<keyword evidence="7" id="KW-0175">Coiled coil</keyword>
<dbReference type="InterPro" id="IPR049898">
    <property type="entry name" value="MARR_BRCT_CHROMO"/>
</dbReference>
<keyword evidence="14" id="KW-1185">Reference proteome</keyword>
<dbReference type="Gene3D" id="1.10.10.10">
    <property type="entry name" value="Winged helix-like DNA-binding domain superfamily/Winged helix DNA-binding domain"/>
    <property type="match status" value="1"/>
</dbReference>
<evidence type="ECO:0000256" key="5">
    <source>
        <dbReference type="ARBA" id="ARBA00023242"/>
    </source>
</evidence>
<feature type="compositionally biased region" description="Low complexity" evidence="8">
    <location>
        <begin position="973"/>
        <end position="985"/>
    </location>
</feature>
<organism evidence="13">
    <name type="scientific">Oppiella nova</name>
    <dbReference type="NCBI Taxonomy" id="334625"/>
    <lineage>
        <taxon>Eukaryota</taxon>
        <taxon>Metazoa</taxon>
        <taxon>Ecdysozoa</taxon>
        <taxon>Arthropoda</taxon>
        <taxon>Chelicerata</taxon>
        <taxon>Arachnida</taxon>
        <taxon>Acari</taxon>
        <taxon>Acariformes</taxon>
        <taxon>Sarcoptiformes</taxon>
        <taxon>Oribatida</taxon>
        <taxon>Brachypylina</taxon>
        <taxon>Oppioidea</taxon>
        <taxon>Oppiidae</taxon>
        <taxon>Oppiella</taxon>
    </lineage>
</organism>
<dbReference type="Gene3D" id="3.40.50.10190">
    <property type="entry name" value="BRCT domain"/>
    <property type="match status" value="1"/>
</dbReference>
<dbReference type="GO" id="GO:0016514">
    <property type="term" value="C:SWI/SNF complex"/>
    <property type="evidence" value="ECO:0007669"/>
    <property type="project" value="UniProtKB-ARBA"/>
</dbReference>
<dbReference type="SMART" id="SM00717">
    <property type="entry name" value="SANT"/>
    <property type="match status" value="1"/>
</dbReference>
<dbReference type="GO" id="GO:0045202">
    <property type="term" value="C:synapse"/>
    <property type="evidence" value="ECO:0007669"/>
    <property type="project" value="TreeGrafter"/>
</dbReference>
<dbReference type="PROSITE" id="PS51293">
    <property type="entry name" value="SANT"/>
    <property type="match status" value="1"/>
</dbReference>
<evidence type="ECO:0000256" key="8">
    <source>
        <dbReference type="SAM" id="MobiDB-lite"/>
    </source>
</evidence>
<feature type="domain" description="SANT" evidence="11">
    <location>
        <begin position="637"/>
        <end position="688"/>
    </location>
</feature>
<dbReference type="GO" id="GO:0006355">
    <property type="term" value="P:regulation of DNA-templated transcription"/>
    <property type="evidence" value="ECO:0007669"/>
    <property type="project" value="UniProtKB-ARBA"/>
</dbReference>
<feature type="domain" description="Chromo" evidence="12">
    <location>
        <begin position="17"/>
        <end position="294"/>
    </location>
</feature>
<dbReference type="FunFam" id="1.10.10.10:FF:000020">
    <property type="entry name" value="SWI/SNF complex subunit SMARCC2 isoform c"/>
    <property type="match status" value="1"/>
</dbReference>
<feature type="compositionally biased region" description="Basic and acidic residues" evidence="8">
    <location>
        <begin position="407"/>
        <end position="418"/>
    </location>
</feature>
<feature type="coiled-coil region" evidence="7">
    <location>
        <begin position="923"/>
        <end position="950"/>
    </location>
</feature>
<dbReference type="InterPro" id="IPR001005">
    <property type="entry name" value="SANT/Myb"/>
</dbReference>
<dbReference type="InterPro" id="IPR032450">
    <property type="entry name" value="SMARCC_N"/>
</dbReference>
<dbReference type="Pfam" id="PF16496">
    <property type="entry name" value="SWIRM-assoc_2"/>
    <property type="match status" value="1"/>
</dbReference>
<dbReference type="InterPro" id="IPR036420">
    <property type="entry name" value="BRCT_dom_sf"/>
</dbReference>
<evidence type="ECO:0000256" key="4">
    <source>
        <dbReference type="ARBA" id="ARBA00023163"/>
    </source>
</evidence>
<evidence type="ECO:0008006" key="15">
    <source>
        <dbReference type="Google" id="ProtNLM"/>
    </source>
</evidence>
<dbReference type="PROSITE" id="PS50934">
    <property type="entry name" value="SWIRM"/>
    <property type="match status" value="1"/>
</dbReference>
<reference evidence="13" key="1">
    <citation type="submission" date="2020-11" db="EMBL/GenBank/DDBJ databases">
        <authorList>
            <person name="Tran Van P."/>
        </authorList>
    </citation>
    <scope>NUCLEOTIDE SEQUENCE</scope>
</reference>
<dbReference type="Pfam" id="PF04433">
    <property type="entry name" value="SWIRM"/>
    <property type="match status" value="1"/>
</dbReference>
<evidence type="ECO:0000256" key="1">
    <source>
        <dbReference type="ARBA" id="ARBA00004123"/>
    </source>
</evidence>
<dbReference type="OrthoDB" id="118550at2759"/>
<evidence type="ECO:0000259" key="10">
    <source>
        <dbReference type="PROSITE" id="PS50934"/>
    </source>
</evidence>
<evidence type="ECO:0000256" key="2">
    <source>
        <dbReference type="ARBA" id="ARBA00022853"/>
    </source>
</evidence>
<feature type="compositionally biased region" description="Basic and acidic residues" evidence="8">
    <location>
        <begin position="793"/>
        <end position="808"/>
    </location>
</feature>
<dbReference type="FunFam" id="1.10.10.60:FF:000014">
    <property type="entry name" value="SWI/SNF complex subunit SMARCC2 isoform C"/>
    <property type="match status" value="1"/>
</dbReference>
<evidence type="ECO:0000259" key="11">
    <source>
        <dbReference type="PROSITE" id="PS51293"/>
    </source>
</evidence>
<feature type="compositionally biased region" description="Basic and acidic residues" evidence="8">
    <location>
        <begin position="349"/>
        <end position="363"/>
    </location>
</feature>
<dbReference type="Pfam" id="PF16498">
    <property type="entry name" value="SWIRM-assoc_3"/>
    <property type="match status" value="1"/>
</dbReference>
<keyword evidence="4" id="KW-0804">Transcription</keyword>
<name>A0A7R9MAN9_9ACAR</name>
<protein>
    <recommendedName>
        <fullName evidence="15">SWI/SNF complex subunit SMARCC2</fullName>
    </recommendedName>
</protein>
<dbReference type="Proteomes" id="UP000728032">
    <property type="component" value="Unassembled WGS sequence"/>
</dbReference>
<comment type="subcellular location">
    <subcellularLocation>
        <location evidence="1">Nucleus</location>
    </subcellularLocation>
</comment>
<evidence type="ECO:0000313" key="14">
    <source>
        <dbReference type="Proteomes" id="UP000728032"/>
    </source>
</evidence>
<dbReference type="InterPro" id="IPR036388">
    <property type="entry name" value="WH-like_DNA-bd_sf"/>
</dbReference>
<proteinExistence type="inferred from homology"/>
<dbReference type="InterPro" id="IPR009057">
    <property type="entry name" value="Homeodomain-like_sf"/>
</dbReference>
<dbReference type="PANTHER" id="PTHR15381">
    <property type="entry name" value="CHONDROITIN SULFATE PROTEOGLYCAN 5 -RELATED"/>
    <property type="match status" value="1"/>
</dbReference>
<dbReference type="PROSITE" id="PS52032">
    <property type="entry name" value="MARR_BRCT_CHROMO"/>
    <property type="match status" value="1"/>
</dbReference>
<feature type="domain" description="Myb-like" evidence="9">
    <location>
        <begin position="642"/>
        <end position="684"/>
    </location>
</feature>
<evidence type="ECO:0000256" key="3">
    <source>
        <dbReference type="ARBA" id="ARBA00023015"/>
    </source>
</evidence>
<feature type="compositionally biased region" description="Low complexity" evidence="8">
    <location>
        <begin position="1031"/>
        <end position="1043"/>
    </location>
</feature>
<evidence type="ECO:0000259" key="12">
    <source>
        <dbReference type="PROSITE" id="PS52032"/>
    </source>
</evidence>
<dbReference type="PANTHER" id="PTHR15381:SF1">
    <property type="entry name" value="CHONDROITIN SULFATE PROTEOGLYCAN 5"/>
    <property type="match status" value="1"/>
</dbReference>
<gene>
    <name evidence="13" type="ORF">ONB1V03_LOCUS13355</name>
</gene>
<comment type="similarity">
    <text evidence="6">Belongs to the SMARCC family.</text>
</comment>
<feature type="compositionally biased region" description="Basic and acidic residues" evidence="8">
    <location>
        <begin position="858"/>
        <end position="869"/>
    </location>
</feature>
<feature type="compositionally biased region" description="Low complexity" evidence="8">
    <location>
        <begin position="1001"/>
        <end position="1011"/>
    </location>
</feature>
<dbReference type="EMBL" id="CAJPVJ010011630">
    <property type="protein sequence ID" value="CAG2173906.1"/>
    <property type="molecule type" value="Genomic_DNA"/>
</dbReference>
<dbReference type="InterPro" id="IPR032451">
    <property type="entry name" value="SMARCC_C"/>
</dbReference>
<evidence type="ECO:0000256" key="6">
    <source>
        <dbReference type="ARBA" id="ARBA00049655"/>
    </source>
</evidence>
<accession>A0A7R9MAN9</accession>
<dbReference type="InterPro" id="IPR017884">
    <property type="entry name" value="SANT_dom"/>
</dbReference>
<dbReference type="InterPro" id="IPR007526">
    <property type="entry name" value="SWIRM"/>
</dbReference>
<keyword evidence="2" id="KW-0156">Chromatin regulator</keyword>
<dbReference type="SUPFAM" id="SSF46689">
    <property type="entry name" value="Homeodomain-like"/>
    <property type="match status" value="2"/>
</dbReference>
<feature type="compositionally biased region" description="Pro residues" evidence="8">
    <location>
        <begin position="1070"/>
        <end position="1082"/>
    </location>
</feature>
<feature type="domain" description="SWIRM" evidence="10">
    <location>
        <begin position="456"/>
        <end position="553"/>
    </location>
</feature>
<feature type="compositionally biased region" description="Polar residues" evidence="8">
    <location>
        <begin position="1021"/>
        <end position="1030"/>
    </location>
</feature>
<sequence length="1082" mass="121425">MDNKRTKGVLNHKMANTSVHKRKDGGPNHRFFESSETIQAFETVRQWLQKNCKKLIQADPPTNKSLSTLVIQLIQFQEDTFGRTVVKPPLTRLPMKCFMDFKGGGGLCRILESVFKFKSDQGWRRFDFSSPSRMDRNVEMFMGIEKFLVNHKCFIEPNVYFAPEVDKQLVLKLKDIVKRHQGKVVETPDEATHVVHPPLPHNGECDDWIRLVMRRDKCALLHWWQTPDSYDNWVTGVDIDVEPESPHTKSGPFEVSARWITDLDEYNEWMNEEDYEVDADSPGKRKSPRGKYSLEELLASDDKRERKSGSSVKGKRRRSPSPPLDKKRRGKGSARSPAPASTSKKKLFRGNDEDSEDLTKDMDEPSPEPNLQEISLPRNTTNPRSNKDNESAPIKGGALIDLDSNDAEEKIPPEDRNGTSKLIAQAMSPNSSRMASERQPKDDSADDNVTEQANHIIIPSYSSWFDYNCIHAVERRGLPEFFNGRNKSKSPEVYIAYRNFMIDTYRLNPTEYLTVTAVRRNIAGDVCAIMRVHAFLEQWGLVNYQVDADSRPTPMGPPSTSHFHVLVDTPSGVQPLNPPRAQQSAASQMLNMTAKEGVPDVKSEDKMGASALSDNFGLKMDQYAKKNAYFKSKAAATLSREWTEQETLLLLEGLELYKDDWNKVCEHVGSRTQDECILHFLRLPIEDPYLEDSAGVLGPLAYQPIPFSKSGNPIMSTVAFLASVVDPRIASSAAKAAMDEFSKIKDEVPVALMDAHIKNVEAAVASEGNLDPKVGLSMTGIAGTSDKEEEETKTDKEVTEEKSEKDSNDLNSVGEKPTLPTEEAMDVDKPKEEKIANEEESTTAESEKSATEQTVKSEINKEEVEKDKNLKESQISIAAAAALGSAAVKAKHLAAVEERKIKSLVALLVETQMKKLEIKLRHFEELEAIMDRERETLEYQRQQLMQERQQFHMEQLRAAEFRARQQAHAMFASQQGSQQPQALSQTAPEVDALQGSQQRSVPPVVTPSAPVVRPPPPMAYNQWQRPQISTPQQMAQPIPQQSQPAPPPQQSPLHQAILGPPTHTMVGQPPHSPVPPQQPLPK</sequence>
<dbReference type="GO" id="GO:0048858">
    <property type="term" value="P:cell projection morphogenesis"/>
    <property type="evidence" value="ECO:0007669"/>
    <property type="project" value="TreeGrafter"/>
</dbReference>
<keyword evidence="5" id="KW-0539">Nucleus</keyword>
<dbReference type="InterPro" id="IPR032448">
    <property type="entry name" value="SWIRM-assoc"/>
</dbReference>
<feature type="region of interest" description="Disordered" evidence="8">
    <location>
        <begin position="274"/>
        <end position="448"/>
    </location>
</feature>
<dbReference type="EMBL" id="OC926455">
    <property type="protein sequence ID" value="CAD7656719.1"/>
    <property type="molecule type" value="Genomic_DNA"/>
</dbReference>
<feature type="region of interest" description="Disordered" evidence="8">
    <location>
        <begin position="770"/>
        <end position="869"/>
    </location>
</feature>
<dbReference type="SUPFAM" id="SSF52113">
    <property type="entry name" value="BRCT domain"/>
    <property type="match status" value="1"/>
</dbReference>
<dbReference type="AlphaFoldDB" id="A0A7R9MAN9"/>
<keyword evidence="3" id="KW-0805">Transcription regulation</keyword>
<feature type="region of interest" description="Disordered" evidence="8">
    <location>
        <begin position="967"/>
        <end position="1082"/>
    </location>
</feature>
<dbReference type="Pfam" id="PF00249">
    <property type="entry name" value="Myb_DNA-binding"/>
    <property type="match status" value="1"/>
</dbReference>
<feature type="compositionally biased region" description="Polar residues" evidence="8">
    <location>
        <begin position="419"/>
        <end position="434"/>
    </location>
</feature>
<dbReference type="Pfam" id="PF16495">
    <property type="entry name" value="SWIRM-assoc_1"/>
    <property type="match status" value="1"/>
</dbReference>
<evidence type="ECO:0000313" key="13">
    <source>
        <dbReference type="EMBL" id="CAD7656719.1"/>
    </source>
</evidence>
<feature type="compositionally biased region" description="Basic and acidic residues" evidence="8">
    <location>
        <begin position="826"/>
        <end position="837"/>
    </location>
</feature>
<evidence type="ECO:0000259" key="9">
    <source>
        <dbReference type="PROSITE" id="PS50090"/>
    </source>
</evidence>
<dbReference type="Gene3D" id="1.10.10.60">
    <property type="entry name" value="Homeodomain-like"/>
    <property type="match status" value="1"/>
</dbReference>